<organism evidence="5 6">
    <name type="scientific">Roseomonas alba</name>
    <dbReference type="NCBI Taxonomy" id="2846776"/>
    <lineage>
        <taxon>Bacteria</taxon>
        <taxon>Pseudomonadati</taxon>
        <taxon>Pseudomonadota</taxon>
        <taxon>Alphaproteobacteria</taxon>
        <taxon>Acetobacterales</taxon>
        <taxon>Roseomonadaceae</taxon>
        <taxon>Roseomonas</taxon>
    </lineage>
</organism>
<dbReference type="Gene3D" id="3.30.450.20">
    <property type="entry name" value="PAS domain"/>
    <property type="match status" value="1"/>
</dbReference>
<dbReference type="PROSITE" id="PS50887">
    <property type="entry name" value="GGDEF"/>
    <property type="match status" value="1"/>
</dbReference>
<dbReference type="SMART" id="SM00267">
    <property type="entry name" value="GGDEF"/>
    <property type="match status" value="1"/>
</dbReference>
<dbReference type="EMBL" id="JAHYBZ010000003">
    <property type="protein sequence ID" value="MBW6398123.1"/>
    <property type="molecule type" value="Genomic_DNA"/>
</dbReference>
<evidence type="ECO:0000259" key="3">
    <source>
        <dbReference type="PROSITE" id="PS50113"/>
    </source>
</evidence>
<dbReference type="InterPro" id="IPR000700">
    <property type="entry name" value="PAS-assoc_C"/>
</dbReference>
<dbReference type="Gene3D" id="3.30.70.270">
    <property type="match status" value="1"/>
</dbReference>
<reference evidence="5 6" key="1">
    <citation type="submission" date="2021-07" db="EMBL/GenBank/DDBJ databases">
        <authorList>
            <person name="So Y."/>
        </authorList>
    </citation>
    <scope>NUCLEOTIDE SEQUENCE [LARGE SCALE GENOMIC DNA]</scope>
    <source>
        <strain evidence="5 6">HJA6</strain>
    </source>
</reference>
<dbReference type="EC" id="2.7.7.65" evidence="1"/>
<proteinExistence type="predicted"/>
<dbReference type="InterPro" id="IPR029787">
    <property type="entry name" value="Nucleotide_cyclase"/>
</dbReference>
<dbReference type="CDD" id="cd01949">
    <property type="entry name" value="GGDEF"/>
    <property type="match status" value="1"/>
</dbReference>
<dbReference type="SUPFAM" id="SSF55073">
    <property type="entry name" value="Nucleotide cyclase"/>
    <property type="match status" value="1"/>
</dbReference>
<dbReference type="InterPro" id="IPR035965">
    <property type="entry name" value="PAS-like_dom_sf"/>
</dbReference>
<dbReference type="PANTHER" id="PTHR45138:SF9">
    <property type="entry name" value="DIGUANYLATE CYCLASE DGCM-RELATED"/>
    <property type="match status" value="1"/>
</dbReference>
<keyword evidence="6" id="KW-1185">Reference proteome</keyword>
<feature type="domain" description="PAC" evidence="3">
    <location>
        <begin position="95"/>
        <end position="147"/>
    </location>
</feature>
<comment type="catalytic activity">
    <reaction evidence="2">
        <text>2 GTP = 3',3'-c-di-GMP + 2 diphosphate</text>
        <dbReference type="Rhea" id="RHEA:24898"/>
        <dbReference type="ChEBI" id="CHEBI:33019"/>
        <dbReference type="ChEBI" id="CHEBI:37565"/>
        <dbReference type="ChEBI" id="CHEBI:58805"/>
        <dbReference type="EC" id="2.7.7.65"/>
    </reaction>
</comment>
<dbReference type="NCBIfam" id="TIGR00254">
    <property type="entry name" value="GGDEF"/>
    <property type="match status" value="1"/>
</dbReference>
<comment type="caution">
    <text evidence="5">The sequence shown here is derived from an EMBL/GenBank/DDBJ whole genome shotgun (WGS) entry which is preliminary data.</text>
</comment>
<evidence type="ECO:0000256" key="2">
    <source>
        <dbReference type="ARBA" id="ARBA00034247"/>
    </source>
</evidence>
<evidence type="ECO:0000313" key="6">
    <source>
        <dbReference type="Proteomes" id="UP001196565"/>
    </source>
</evidence>
<dbReference type="InterPro" id="IPR050469">
    <property type="entry name" value="Diguanylate_Cyclase"/>
</dbReference>
<dbReference type="Proteomes" id="UP001196565">
    <property type="component" value="Unassembled WGS sequence"/>
</dbReference>
<evidence type="ECO:0000313" key="5">
    <source>
        <dbReference type="EMBL" id="MBW6398123.1"/>
    </source>
</evidence>
<evidence type="ECO:0000259" key="4">
    <source>
        <dbReference type="PROSITE" id="PS50887"/>
    </source>
</evidence>
<protein>
    <recommendedName>
        <fullName evidence="1">diguanylate cyclase</fullName>
        <ecNumber evidence="1">2.7.7.65</ecNumber>
    </recommendedName>
</protein>
<dbReference type="SUPFAM" id="SSF55785">
    <property type="entry name" value="PYP-like sensor domain (PAS domain)"/>
    <property type="match status" value="1"/>
</dbReference>
<dbReference type="PROSITE" id="PS50113">
    <property type="entry name" value="PAC"/>
    <property type="match status" value="1"/>
</dbReference>
<dbReference type="InterPro" id="IPR043128">
    <property type="entry name" value="Rev_trsase/Diguanyl_cyclase"/>
</dbReference>
<evidence type="ECO:0000256" key="1">
    <source>
        <dbReference type="ARBA" id="ARBA00012528"/>
    </source>
</evidence>
<gene>
    <name evidence="5" type="ORF">KPL78_09715</name>
</gene>
<accession>A0ABS7A7E8</accession>
<feature type="domain" description="GGDEF" evidence="4">
    <location>
        <begin position="322"/>
        <end position="452"/>
    </location>
</feature>
<dbReference type="Pfam" id="PF00990">
    <property type="entry name" value="GGDEF"/>
    <property type="match status" value="1"/>
</dbReference>
<name>A0ABS7A7E8_9PROT</name>
<dbReference type="InterPro" id="IPR000160">
    <property type="entry name" value="GGDEF_dom"/>
</dbReference>
<dbReference type="PANTHER" id="PTHR45138">
    <property type="entry name" value="REGULATORY COMPONENTS OF SENSORY TRANSDUCTION SYSTEM"/>
    <property type="match status" value="1"/>
</dbReference>
<sequence>MTMALCPEERSATIPPAAAATAALHGALLESRQRWQDLAGLSADFVFETDSAGRFSFLWPDHVLGHVSAGLLGRRAASLVLGTGPDPFDQRQAVRNHRVWVAGAGGQPRCLSLSLAPIGDTRGQFAGLRGAARDVTEEETATTVAAAGLRRAALLDALGEAVRHAGTAAEALVHGLTGLRDALGCAGTAMIVPGAHGPEIISPTTMVPPGLIEAATDALDSARDWVGRLDGRLPAALFHHHGRAPALSALAAWRAAGARDWDAEDLAVLRAMAATLGAVLGFRRLQAELEQQASTDGLTGLANRRAFLGSLAAAIGGRAGDAGGALFFIDLDNLKPINDRLGHEAGDAALRITARLLRDAAGDTGLAARFGGDEFTLWLPGVTEAEATARAEALIAAAAAQPCDHPAPQFSIGLAWRAPGAVEGAGLLVARADAALYEAKRSGRGRWHLAEPAA</sequence>